<evidence type="ECO:0000256" key="1">
    <source>
        <dbReference type="SAM" id="MobiDB-lite"/>
    </source>
</evidence>
<comment type="caution">
    <text evidence="3">The sequence shown here is derived from an EMBL/GenBank/DDBJ whole genome shotgun (WGS) entry which is preliminary data.</text>
</comment>
<feature type="transmembrane region" description="Helical" evidence="2">
    <location>
        <begin position="12"/>
        <end position="35"/>
    </location>
</feature>
<dbReference type="PANTHER" id="PTHR35342">
    <property type="entry name" value="TRICARBOXYLIC TRANSPORT PROTEIN"/>
    <property type="match status" value="1"/>
</dbReference>
<protein>
    <recommendedName>
        <fullName evidence="5">Tricarboxylate transport membrane protein TctA</fullName>
    </recommendedName>
</protein>
<keyword evidence="2" id="KW-1133">Transmembrane helix</keyword>
<evidence type="ECO:0000313" key="4">
    <source>
        <dbReference type="Proteomes" id="UP001209713"/>
    </source>
</evidence>
<evidence type="ECO:0008006" key="5">
    <source>
        <dbReference type="Google" id="ProtNLM"/>
    </source>
</evidence>
<dbReference type="EMBL" id="JAOVZB010000005">
    <property type="protein sequence ID" value="MCV2403555.1"/>
    <property type="molecule type" value="Genomic_DNA"/>
</dbReference>
<feature type="region of interest" description="Disordered" evidence="1">
    <location>
        <begin position="92"/>
        <end position="113"/>
    </location>
</feature>
<dbReference type="PANTHER" id="PTHR35342:SF5">
    <property type="entry name" value="TRICARBOXYLIC TRANSPORT PROTEIN"/>
    <property type="match status" value="1"/>
</dbReference>
<evidence type="ECO:0000256" key="2">
    <source>
        <dbReference type="SAM" id="Phobius"/>
    </source>
</evidence>
<reference evidence="3 4" key="1">
    <citation type="submission" date="2022-10" db="EMBL/GenBank/DDBJ databases">
        <title>Marinomonas transparenta sp. nov. and Marinomonas sargassi sp. nov., isolated from marine alga (Sargassum natans (L.) Gaillon).</title>
        <authorList>
            <person name="Wang Y."/>
        </authorList>
    </citation>
    <scope>NUCLEOTIDE SEQUENCE [LARGE SCALE GENOMIC DNA]</scope>
    <source>
        <strain evidence="3 4">C2222</strain>
    </source>
</reference>
<keyword evidence="2" id="KW-0472">Membrane</keyword>
<dbReference type="Proteomes" id="UP001209713">
    <property type="component" value="Unassembled WGS sequence"/>
</dbReference>
<dbReference type="RefSeq" id="WP_263530934.1">
    <property type="nucleotide sequence ID" value="NZ_JAOVZB010000005.1"/>
</dbReference>
<gene>
    <name evidence="3" type="ORF">OFY17_11795</name>
</gene>
<keyword evidence="4" id="KW-1185">Reference proteome</keyword>
<keyword evidence="2" id="KW-0812">Transmembrane</keyword>
<organism evidence="3 4">
    <name type="scientific">Marinomonas sargassi</name>
    <dbReference type="NCBI Taxonomy" id="2984494"/>
    <lineage>
        <taxon>Bacteria</taxon>
        <taxon>Pseudomonadati</taxon>
        <taxon>Pseudomonadota</taxon>
        <taxon>Gammaproteobacteria</taxon>
        <taxon>Oceanospirillales</taxon>
        <taxon>Oceanospirillaceae</taxon>
        <taxon>Marinomonas</taxon>
    </lineage>
</organism>
<sequence length="113" mass="12541">MSIFDIHMMAIITVIAIFLKLLEFPMAPMLLGFILGGLMENNLSRALTISDGSFSFLWERPLSLGIVITAVLVLVIPPLSEYWKSRRQVAEKDAPEANSEASESEAEVSERKS</sequence>
<name>A0ABT2YUJ2_9GAMM</name>
<evidence type="ECO:0000313" key="3">
    <source>
        <dbReference type="EMBL" id="MCV2403555.1"/>
    </source>
</evidence>
<feature type="transmembrane region" description="Helical" evidence="2">
    <location>
        <begin position="62"/>
        <end position="79"/>
    </location>
</feature>
<accession>A0ABT2YUJ2</accession>
<proteinExistence type="predicted"/>